<dbReference type="EMBL" id="JARKIE010001196">
    <property type="protein sequence ID" value="KAJ7604753.1"/>
    <property type="molecule type" value="Genomic_DNA"/>
</dbReference>
<organism evidence="1 2">
    <name type="scientific">Mycena rosella</name>
    <name type="common">Pink bonnet</name>
    <name type="synonym">Agaricus rosellus</name>
    <dbReference type="NCBI Taxonomy" id="1033263"/>
    <lineage>
        <taxon>Eukaryota</taxon>
        <taxon>Fungi</taxon>
        <taxon>Dikarya</taxon>
        <taxon>Basidiomycota</taxon>
        <taxon>Agaricomycotina</taxon>
        <taxon>Agaricomycetes</taxon>
        <taxon>Agaricomycetidae</taxon>
        <taxon>Agaricales</taxon>
        <taxon>Marasmiineae</taxon>
        <taxon>Mycenaceae</taxon>
        <taxon>Mycena</taxon>
    </lineage>
</organism>
<evidence type="ECO:0000313" key="1">
    <source>
        <dbReference type="EMBL" id="KAJ7604753.1"/>
    </source>
</evidence>
<dbReference type="AlphaFoldDB" id="A0AAD7F988"/>
<dbReference type="Proteomes" id="UP001221757">
    <property type="component" value="Unassembled WGS sequence"/>
</dbReference>
<keyword evidence="2" id="KW-1185">Reference proteome</keyword>
<gene>
    <name evidence="1" type="ORF">B0H17DRAFT_66570</name>
</gene>
<proteinExistence type="predicted"/>
<sequence length="116" mass="12794">MDFSGAQRGAHAEEYADAIISITPGFAGLSKEAQAAERRNLIIEAEEAEVGCEVHFWRYADHVKKTHSLVPPELSNTFEKSLRELLSPKTISERFDSVILALERRKIGLAGGSAVR</sequence>
<name>A0AAD7F988_MYCRO</name>
<accession>A0AAD7F988</accession>
<protein>
    <submittedName>
        <fullName evidence="1">Uncharacterized protein</fullName>
    </submittedName>
</protein>
<reference evidence="1" key="1">
    <citation type="submission" date="2023-03" db="EMBL/GenBank/DDBJ databases">
        <title>Massive genome expansion in bonnet fungi (Mycena s.s.) driven by repeated elements and novel gene families across ecological guilds.</title>
        <authorList>
            <consortium name="Lawrence Berkeley National Laboratory"/>
            <person name="Harder C.B."/>
            <person name="Miyauchi S."/>
            <person name="Viragh M."/>
            <person name="Kuo A."/>
            <person name="Thoen E."/>
            <person name="Andreopoulos B."/>
            <person name="Lu D."/>
            <person name="Skrede I."/>
            <person name="Drula E."/>
            <person name="Henrissat B."/>
            <person name="Morin E."/>
            <person name="Kohler A."/>
            <person name="Barry K."/>
            <person name="LaButti K."/>
            <person name="Morin E."/>
            <person name="Salamov A."/>
            <person name="Lipzen A."/>
            <person name="Mereny Z."/>
            <person name="Hegedus B."/>
            <person name="Baldrian P."/>
            <person name="Stursova M."/>
            <person name="Weitz H."/>
            <person name="Taylor A."/>
            <person name="Grigoriev I.V."/>
            <person name="Nagy L.G."/>
            <person name="Martin F."/>
            <person name="Kauserud H."/>
        </authorList>
    </citation>
    <scope>NUCLEOTIDE SEQUENCE</scope>
    <source>
        <strain evidence="1">CBHHK067</strain>
    </source>
</reference>
<evidence type="ECO:0000313" key="2">
    <source>
        <dbReference type="Proteomes" id="UP001221757"/>
    </source>
</evidence>
<comment type="caution">
    <text evidence="1">The sequence shown here is derived from an EMBL/GenBank/DDBJ whole genome shotgun (WGS) entry which is preliminary data.</text>
</comment>